<dbReference type="InterPro" id="IPR042103">
    <property type="entry name" value="SerRS_1_N_sf"/>
</dbReference>
<evidence type="ECO:0000256" key="2">
    <source>
        <dbReference type="ARBA" id="ARBA00022741"/>
    </source>
</evidence>
<dbReference type="GO" id="GO:0005737">
    <property type="term" value="C:cytoplasm"/>
    <property type="evidence" value="ECO:0007669"/>
    <property type="project" value="UniProtKB-SubCell"/>
</dbReference>
<comment type="catalytic activity">
    <reaction evidence="6">
        <text>tRNA(Ser) + L-serine + ATP = L-seryl-tRNA(Ser) + AMP + diphosphate + H(+)</text>
        <dbReference type="Rhea" id="RHEA:12292"/>
        <dbReference type="Rhea" id="RHEA-COMP:9669"/>
        <dbReference type="Rhea" id="RHEA-COMP:9703"/>
        <dbReference type="ChEBI" id="CHEBI:15378"/>
        <dbReference type="ChEBI" id="CHEBI:30616"/>
        <dbReference type="ChEBI" id="CHEBI:33019"/>
        <dbReference type="ChEBI" id="CHEBI:33384"/>
        <dbReference type="ChEBI" id="CHEBI:78442"/>
        <dbReference type="ChEBI" id="CHEBI:78533"/>
        <dbReference type="ChEBI" id="CHEBI:456215"/>
        <dbReference type="EC" id="6.1.1.11"/>
    </reaction>
</comment>
<dbReference type="InterPro" id="IPR006195">
    <property type="entry name" value="aa-tRNA-synth_II"/>
</dbReference>
<feature type="binding site" evidence="8">
    <location>
        <begin position="275"/>
        <end position="278"/>
    </location>
    <ligand>
        <name>ATP</name>
        <dbReference type="ChEBI" id="CHEBI:30616"/>
    </ligand>
</feature>
<protein>
    <recommendedName>
        <fullName evidence="6">Serine--tRNA ligase</fullName>
        <ecNumber evidence="6">6.1.1.11</ecNumber>
    </recommendedName>
    <alternativeName>
        <fullName evidence="6">Seryl-tRNA synthetase</fullName>
        <shortName evidence="6">SerRS</shortName>
    </alternativeName>
    <alternativeName>
        <fullName evidence="6">Seryl-tRNA(Ser/Sec) synthetase</fullName>
    </alternativeName>
</protein>
<evidence type="ECO:0000256" key="8">
    <source>
        <dbReference type="PIRSR" id="PIRSR001529-2"/>
    </source>
</evidence>
<dbReference type="UniPathway" id="UPA00906">
    <property type="reaction ID" value="UER00895"/>
</dbReference>
<feature type="binding site" evidence="6">
    <location>
        <position position="381"/>
    </location>
    <ligand>
        <name>L-serine</name>
        <dbReference type="ChEBI" id="CHEBI:33384"/>
    </ligand>
</feature>
<keyword evidence="4 6" id="KW-0648">Protein biosynthesis</keyword>
<dbReference type="HAMAP" id="MF_00176">
    <property type="entry name" value="Ser_tRNA_synth_type1"/>
    <property type="match status" value="1"/>
</dbReference>
<dbReference type="SUPFAM" id="SSF46589">
    <property type="entry name" value="tRNA-binding arm"/>
    <property type="match status" value="1"/>
</dbReference>
<comment type="caution">
    <text evidence="11">The sequence shown here is derived from an EMBL/GenBank/DDBJ whole genome shotgun (WGS) entry which is preliminary data.</text>
</comment>
<keyword evidence="5 6" id="KW-0030">Aminoacyl-tRNA synthetase</keyword>
<dbReference type="GO" id="GO:0004828">
    <property type="term" value="F:serine-tRNA ligase activity"/>
    <property type="evidence" value="ECO:0007669"/>
    <property type="project" value="UniProtKB-UniRule"/>
</dbReference>
<dbReference type="InterPro" id="IPR045864">
    <property type="entry name" value="aa-tRNA-synth_II/BPL/LPL"/>
</dbReference>
<comment type="similarity">
    <text evidence="6">Belongs to the class-II aminoacyl-tRNA synthetase family. Type-1 seryl-tRNA synthetase subfamily.</text>
</comment>
<dbReference type="SUPFAM" id="SSF55681">
    <property type="entry name" value="Class II aaRS and biotin synthetases"/>
    <property type="match status" value="1"/>
</dbReference>
<dbReference type="InterPro" id="IPR033729">
    <property type="entry name" value="SerRS_core"/>
</dbReference>
<dbReference type="CDD" id="cd00770">
    <property type="entry name" value="SerRS_core"/>
    <property type="match status" value="1"/>
</dbReference>
<comment type="pathway">
    <text evidence="6">Aminoacyl-tRNA biosynthesis; selenocysteinyl-tRNA(Sec) biosynthesis; L-seryl-tRNA(Sec) from L-serine and tRNA(Sec): step 1/1.</text>
</comment>
<keyword evidence="9" id="KW-0175">Coiled coil</keyword>
<feature type="binding site" evidence="7">
    <location>
        <position position="228"/>
    </location>
    <ligand>
        <name>L-serine</name>
        <dbReference type="ChEBI" id="CHEBI:33384"/>
    </ligand>
</feature>
<dbReference type="NCBIfam" id="TIGR00414">
    <property type="entry name" value="serS"/>
    <property type="match status" value="1"/>
</dbReference>
<evidence type="ECO:0000256" key="3">
    <source>
        <dbReference type="ARBA" id="ARBA00022840"/>
    </source>
</evidence>
<dbReference type="PIRSF" id="PIRSF001529">
    <property type="entry name" value="Ser-tRNA-synth_IIa"/>
    <property type="match status" value="1"/>
</dbReference>
<feature type="binding site" evidence="6">
    <location>
        <begin position="228"/>
        <end position="230"/>
    </location>
    <ligand>
        <name>L-serine</name>
        <dbReference type="ChEBI" id="CHEBI:33384"/>
    </ligand>
</feature>
<dbReference type="InterPro" id="IPR002317">
    <property type="entry name" value="Ser-tRNA-ligase_type_1"/>
</dbReference>
<feature type="coiled-coil region" evidence="9">
    <location>
        <begin position="30"/>
        <end position="100"/>
    </location>
</feature>
<dbReference type="EMBL" id="MHQY01000001">
    <property type="protein sequence ID" value="OHA14834.1"/>
    <property type="molecule type" value="Genomic_DNA"/>
</dbReference>
<evidence type="ECO:0000259" key="10">
    <source>
        <dbReference type="PROSITE" id="PS50862"/>
    </source>
</evidence>
<dbReference type="Proteomes" id="UP000177171">
    <property type="component" value="Unassembled WGS sequence"/>
</dbReference>
<feature type="domain" description="Aminoacyl-transfer RNA synthetases class-II family profile" evidence="10">
    <location>
        <begin position="136"/>
        <end position="406"/>
    </location>
</feature>
<feature type="binding site" evidence="6 7">
    <location>
        <position position="282"/>
    </location>
    <ligand>
        <name>L-serine</name>
        <dbReference type="ChEBI" id="CHEBI:33384"/>
    </ligand>
</feature>
<dbReference type="PRINTS" id="PR00981">
    <property type="entry name" value="TRNASYNTHSER"/>
</dbReference>
<feature type="binding site" evidence="7">
    <location>
        <position position="379"/>
    </location>
    <ligand>
        <name>L-serine</name>
        <dbReference type="ChEBI" id="CHEBI:33384"/>
    </ligand>
</feature>
<evidence type="ECO:0000256" key="6">
    <source>
        <dbReference type="HAMAP-Rule" id="MF_00176"/>
    </source>
</evidence>
<proteinExistence type="inferred from homology"/>
<evidence type="ECO:0000256" key="4">
    <source>
        <dbReference type="ARBA" id="ARBA00022917"/>
    </source>
</evidence>
<evidence type="ECO:0000256" key="9">
    <source>
        <dbReference type="SAM" id="Coils"/>
    </source>
</evidence>
<dbReference type="Pfam" id="PF00587">
    <property type="entry name" value="tRNA-synt_2b"/>
    <property type="match status" value="1"/>
</dbReference>
<evidence type="ECO:0000256" key="7">
    <source>
        <dbReference type="PIRSR" id="PIRSR001529-1"/>
    </source>
</evidence>
<evidence type="ECO:0000313" key="11">
    <source>
        <dbReference type="EMBL" id="OHA14834.1"/>
    </source>
</evidence>
<keyword evidence="2 6" id="KW-0547">Nucleotide-binding</keyword>
<dbReference type="GO" id="GO:0016260">
    <property type="term" value="P:selenocysteine biosynthetic process"/>
    <property type="evidence" value="ECO:0007669"/>
    <property type="project" value="UniProtKB-UniRule"/>
</dbReference>
<dbReference type="InterPro" id="IPR015866">
    <property type="entry name" value="Ser-tRNA-synth_1_N"/>
</dbReference>
<evidence type="ECO:0000313" key="12">
    <source>
        <dbReference type="Proteomes" id="UP000177171"/>
    </source>
</evidence>
<comment type="catalytic activity">
    <reaction evidence="6">
        <text>tRNA(Sec) + L-serine + ATP = L-seryl-tRNA(Sec) + AMP + diphosphate + H(+)</text>
        <dbReference type="Rhea" id="RHEA:42580"/>
        <dbReference type="Rhea" id="RHEA-COMP:9742"/>
        <dbReference type="Rhea" id="RHEA-COMP:10128"/>
        <dbReference type="ChEBI" id="CHEBI:15378"/>
        <dbReference type="ChEBI" id="CHEBI:30616"/>
        <dbReference type="ChEBI" id="CHEBI:33019"/>
        <dbReference type="ChEBI" id="CHEBI:33384"/>
        <dbReference type="ChEBI" id="CHEBI:78442"/>
        <dbReference type="ChEBI" id="CHEBI:78533"/>
        <dbReference type="ChEBI" id="CHEBI:456215"/>
        <dbReference type="EC" id="6.1.1.11"/>
    </reaction>
</comment>
<keyword evidence="3 6" id="KW-0067">ATP-binding</keyword>
<feature type="binding site" evidence="6 8">
    <location>
        <begin position="346"/>
        <end position="349"/>
    </location>
    <ligand>
        <name>ATP</name>
        <dbReference type="ChEBI" id="CHEBI:30616"/>
    </ligand>
</feature>
<dbReference type="InterPro" id="IPR002314">
    <property type="entry name" value="aa-tRNA-synt_IIb"/>
</dbReference>
<gene>
    <name evidence="6" type="primary">serS</name>
    <name evidence="11" type="ORF">A3G49_04040</name>
</gene>
<sequence length="421" mass="47789">MLDIKFIRENPDKTREGLKKKGMDFDLDYLLSLDEKRRKKIQEVDEMRARQNALSGEIATARKSDRDKNIAESKELKIKLGDVEFELKAIEEEFEELTGKFPNLPLDNVPVGAGERDNVAFREIGERPKFSFETKDHLELGINLGIIDFETGAKVSGSDFYYLKNAGVMLELALVQYALEFLSQKGFSPRITPDLARSKFYLGTGYLPRGSEAQTYMIEDSDLGLIATAEVTLAGIHADEILDNKQLPIYYAGYSHCFRRESGSYGKYSKGLYRVHQFTKVEMFVYCRPEDSPKIHEDLLGYEEKLWQGLGIPYRVVEMCAGDLGAQAARKFDLEAWMPGRKDWGEVTSTSNTTDYQARRLGIKYRDADGKIKFVHTLNGTAIAVSRAIIAILENYQQEDGSVEIPEVLQKYMGGMKDIRL</sequence>
<name>A0A1G2LTJ6_9BACT</name>
<dbReference type="PROSITE" id="PS50862">
    <property type="entry name" value="AA_TRNA_LIGASE_II"/>
    <property type="match status" value="1"/>
</dbReference>
<dbReference type="Gene3D" id="1.10.287.40">
    <property type="entry name" value="Serine-tRNA synthetase, tRNA binding domain"/>
    <property type="match status" value="1"/>
</dbReference>
<feature type="binding site" evidence="7">
    <location>
        <position position="259"/>
    </location>
    <ligand>
        <name>L-serine</name>
        <dbReference type="ChEBI" id="CHEBI:33384"/>
    </ligand>
</feature>
<evidence type="ECO:0000256" key="1">
    <source>
        <dbReference type="ARBA" id="ARBA00022598"/>
    </source>
</evidence>
<comment type="domain">
    <text evidence="6">Consists of two distinct domains, a catalytic core and a N-terminal extension that is involved in tRNA binding.</text>
</comment>
<keyword evidence="1 6" id="KW-0436">Ligase</keyword>
<comment type="function">
    <text evidence="6">Catalyzes the attachment of serine to tRNA(Ser). Is also able to aminoacylate tRNA(Sec) with serine, to form the misacylated tRNA L-seryl-tRNA(Sec), which will be further converted into selenocysteinyl-tRNA(Sec).</text>
</comment>
<comment type="subcellular location">
    <subcellularLocation>
        <location evidence="6">Cytoplasm</location>
    </subcellularLocation>
</comment>
<dbReference type="GO" id="GO:0005524">
    <property type="term" value="F:ATP binding"/>
    <property type="evidence" value="ECO:0007669"/>
    <property type="project" value="UniProtKB-UniRule"/>
</dbReference>
<feature type="binding site" evidence="6">
    <location>
        <position position="275"/>
    </location>
    <ligand>
        <name>ATP</name>
        <dbReference type="ChEBI" id="CHEBI:30616"/>
    </ligand>
</feature>
<organism evidence="11 12">
    <name type="scientific">Candidatus Sungbacteria bacterium RIFCSPLOWO2_12_FULL_41_11</name>
    <dbReference type="NCBI Taxonomy" id="1802286"/>
    <lineage>
        <taxon>Bacteria</taxon>
        <taxon>Candidatus Sungiibacteriota</taxon>
    </lineage>
</organism>
<accession>A0A1G2LTJ6</accession>
<feature type="binding site" evidence="6 8">
    <location>
        <begin position="259"/>
        <end position="261"/>
    </location>
    <ligand>
        <name>ATP</name>
        <dbReference type="ChEBI" id="CHEBI:30616"/>
    </ligand>
</feature>
<dbReference type="Pfam" id="PF02403">
    <property type="entry name" value="Seryl_tRNA_N"/>
    <property type="match status" value="1"/>
</dbReference>
<dbReference type="GO" id="GO:0006434">
    <property type="term" value="P:seryl-tRNA aminoacylation"/>
    <property type="evidence" value="ECO:0007669"/>
    <property type="project" value="UniProtKB-UniRule"/>
</dbReference>
<dbReference type="EC" id="6.1.1.11" evidence="6"/>
<dbReference type="PANTHER" id="PTHR11778">
    <property type="entry name" value="SERYL-TRNA SYNTHETASE"/>
    <property type="match status" value="1"/>
</dbReference>
<dbReference type="InterPro" id="IPR010978">
    <property type="entry name" value="tRNA-bd_arm"/>
</dbReference>
<keyword evidence="6" id="KW-0963">Cytoplasm</keyword>
<feature type="site" description="Important for serine binding" evidence="7">
    <location>
        <position position="381"/>
    </location>
</feature>
<evidence type="ECO:0000256" key="5">
    <source>
        <dbReference type="ARBA" id="ARBA00023146"/>
    </source>
</evidence>
<dbReference type="Gene3D" id="3.30.930.10">
    <property type="entry name" value="Bira Bifunctional Protein, Domain 2"/>
    <property type="match status" value="1"/>
</dbReference>
<reference evidence="11 12" key="1">
    <citation type="journal article" date="2016" name="Nat. Commun.">
        <title>Thousands of microbial genomes shed light on interconnected biogeochemical processes in an aquifer system.</title>
        <authorList>
            <person name="Anantharaman K."/>
            <person name="Brown C.T."/>
            <person name="Hug L.A."/>
            <person name="Sharon I."/>
            <person name="Castelle C.J."/>
            <person name="Probst A.J."/>
            <person name="Thomas B.C."/>
            <person name="Singh A."/>
            <person name="Wilkins M.J."/>
            <person name="Karaoz U."/>
            <person name="Brodie E.L."/>
            <person name="Williams K.H."/>
            <person name="Hubbard S.S."/>
            <person name="Banfield J.F."/>
        </authorList>
    </citation>
    <scope>NUCLEOTIDE SEQUENCE [LARGE SCALE GENOMIC DNA]</scope>
</reference>
<comment type="subunit">
    <text evidence="6">Homodimer. The tRNA molecule binds across the dimer.</text>
</comment>
<dbReference type="AlphaFoldDB" id="A0A1G2LTJ6"/>